<evidence type="ECO:0000313" key="2">
    <source>
        <dbReference type="Proteomes" id="UP000276133"/>
    </source>
</evidence>
<comment type="caution">
    <text evidence="1">The sequence shown here is derived from an EMBL/GenBank/DDBJ whole genome shotgun (WGS) entry which is preliminary data.</text>
</comment>
<dbReference type="EMBL" id="REGN01002408">
    <property type="protein sequence ID" value="RNA28314.1"/>
    <property type="molecule type" value="Genomic_DNA"/>
</dbReference>
<keyword evidence="2" id="KW-1185">Reference proteome</keyword>
<gene>
    <name evidence="1" type="ORF">BpHYR1_034916</name>
</gene>
<protein>
    <submittedName>
        <fullName evidence="1">Uncharacterized protein</fullName>
    </submittedName>
</protein>
<dbReference type="Proteomes" id="UP000276133">
    <property type="component" value="Unassembled WGS sequence"/>
</dbReference>
<accession>A0A3M7RXM2</accession>
<sequence length="87" mass="10146">MLQRCWDPVNSEDTIENEKLTETLSQFLKTISGKPTQTITCIRNLRNNYTIATQTYKCSGIFKCWFQIDTLSIVITWPHLSTKLFNI</sequence>
<reference evidence="1 2" key="1">
    <citation type="journal article" date="2018" name="Sci. Rep.">
        <title>Genomic signatures of local adaptation to the degree of environmental predictability in rotifers.</title>
        <authorList>
            <person name="Franch-Gras L."/>
            <person name="Hahn C."/>
            <person name="Garcia-Roger E.M."/>
            <person name="Carmona M.J."/>
            <person name="Serra M."/>
            <person name="Gomez A."/>
        </authorList>
    </citation>
    <scope>NUCLEOTIDE SEQUENCE [LARGE SCALE GENOMIC DNA]</scope>
    <source>
        <strain evidence="1">HYR1</strain>
    </source>
</reference>
<dbReference type="AlphaFoldDB" id="A0A3M7RXM2"/>
<proteinExistence type="predicted"/>
<name>A0A3M7RXM2_BRAPC</name>
<evidence type="ECO:0000313" key="1">
    <source>
        <dbReference type="EMBL" id="RNA28314.1"/>
    </source>
</evidence>
<organism evidence="1 2">
    <name type="scientific">Brachionus plicatilis</name>
    <name type="common">Marine rotifer</name>
    <name type="synonym">Brachionus muelleri</name>
    <dbReference type="NCBI Taxonomy" id="10195"/>
    <lineage>
        <taxon>Eukaryota</taxon>
        <taxon>Metazoa</taxon>
        <taxon>Spiralia</taxon>
        <taxon>Gnathifera</taxon>
        <taxon>Rotifera</taxon>
        <taxon>Eurotatoria</taxon>
        <taxon>Monogononta</taxon>
        <taxon>Pseudotrocha</taxon>
        <taxon>Ploima</taxon>
        <taxon>Brachionidae</taxon>
        <taxon>Brachionus</taxon>
    </lineage>
</organism>